<protein>
    <recommendedName>
        <fullName evidence="3">CYTH domain-containing protein</fullName>
    </recommendedName>
</protein>
<dbReference type="Proteomes" id="UP001597561">
    <property type="component" value="Unassembled WGS sequence"/>
</dbReference>
<evidence type="ECO:0008006" key="3">
    <source>
        <dbReference type="Google" id="ProtNLM"/>
    </source>
</evidence>
<sequence>MVAIKRKFPDFIGITINFDEILSNERNQFRFPTRKNAFYTIKESDYVLNLRMKKADRTLIKQRKYCSYIELHIDETLQKVSWKLSLKYAHNLPRQELCHMIGTFNSGTLKGWEYELIVLTKEQLLFKKEQRITPEERIKQIARETVQSDKEKYSVSPNVDGNRRNSEWFAGSFAGK</sequence>
<evidence type="ECO:0000313" key="2">
    <source>
        <dbReference type="Proteomes" id="UP001597561"/>
    </source>
</evidence>
<proteinExistence type="predicted"/>
<dbReference type="RefSeq" id="WP_204728078.1">
    <property type="nucleotide sequence ID" value="NZ_JAFBDK010000002.1"/>
</dbReference>
<gene>
    <name evidence="1" type="ORF">ACFS5P_00625</name>
</gene>
<organism evidence="1 2">
    <name type="scientific">Jeotgalibacillus terrae</name>
    <dbReference type="NCBI Taxonomy" id="587735"/>
    <lineage>
        <taxon>Bacteria</taxon>
        <taxon>Bacillati</taxon>
        <taxon>Bacillota</taxon>
        <taxon>Bacilli</taxon>
        <taxon>Bacillales</taxon>
        <taxon>Caryophanaceae</taxon>
        <taxon>Jeotgalibacillus</taxon>
    </lineage>
</organism>
<accession>A0ABW5ZDM8</accession>
<name>A0ABW5ZDM8_9BACL</name>
<comment type="caution">
    <text evidence="1">The sequence shown here is derived from an EMBL/GenBank/DDBJ whole genome shotgun (WGS) entry which is preliminary data.</text>
</comment>
<keyword evidence="2" id="KW-1185">Reference proteome</keyword>
<evidence type="ECO:0000313" key="1">
    <source>
        <dbReference type="EMBL" id="MFD2910370.1"/>
    </source>
</evidence>
<reference evidence="2" key="1">
    <citation type="journal article" date="2019" name="Int. J. Syst. Evol. Microbiol.">
        <title>The Global Catalogue of Microorganisms (GCM) 10K type strain sequencing project: providing services to taxonomists for standard genome sequencing and annotation.</title>
        <authorList>
            <consortium name="The Broad Institute Genomics Platform"/>
            <consortium name="The Broad Institute Genome Sequencing Center for Infectious Disease"/>
            <person name="Wu L."/>
            <person name="Ma J."/>
        </authorList>
    </citation>
    <scope>NUCLEOTIDE SEQUENCE [LARGE SCALE GENOMIC DNA]</scope>
    <source>
        <strain evidence="2">KCTC 13528</strain>
    </source>
</reference>
<dbReference type="EMBL" id="JBHUPG010000001">
    <property type="protein sequence ID" value="MFD2910370.1"/>
    <property type="molecule type" value="Genomic_DNA"/>
</dbReference>